<comment type="subcellular location">
    <subcellularLocation>
        <location evidence="3">Cytoplasm</location>
    </subcellularLocation>
</comment>
<keyword evidence="3" id="KW-0963">Cytoplasm</keyword>
<dbReference type="Pfam" id="PF01765">
    <property type="entry name" value="RRF"/>
    <property type="match status" value="1"/>
</dbReference>
<sequence length="186" mass="20960">MPADDILLDCEEHMEKAIEHLKHELRSVRTGRANPAMVESVKVDYYGSPTDLRSIASINVPEATQILIKPFSPGDMKAIERAINDAKLPMTPHSDGRQLRLTLPPMSQEVRLRMAAQVKGMAEDVKVRIRNARREANKLVDTEQKGSLMTEDEANGVKAQIQDLTKTYETKVDDMVEHKRAEVMQV</sequence>
<dbReference type="HAMAP" id="MF_00040">
    <property type="entry name" value="RRF"/>
    <property type="match status" value="1"/>
</dbReference>
<gene>
    <name evidence="3" type="primary">frr</name>
    <name evidence="6" type="ORF">AVDCRST_MAG64-683</name>
</gene>
<comment type="similarity">
    <text evidence="1 3">Belongs to the RRF family.</text>
</comment>
<evidence type="ECO:0000256" key="3">
    <source>
        <dbReference type="HAMAP-Rule" id="MF_00040"/>
    </source>
</evidence>
<reference evidence="6" key="1">
    <citation type="submission" date="2020-02" db="EMBL/GenBank/DDBJ databases">
        <authorList>
            <person name="Meier V. D."/>
        </authorList>
    </citation>
    <scope>NUCLEOTIDE SEQUENCE</scope>
    <source>
        <strain evidence="6">AVDCRST_MAG64</strain>
    </source>
</reference>
<evidence type="ECO:0000313" key="6">
    <source>
        <dbReference type="EMBL" id="CAA9381311.1"/>
    </source>
</evidence>
<proteinExistence type="inferred from homology"/>
<comment type="function">
    <text evidence="3">Responsible for the release of ribosomes from messenger RNA at the termination of protein biosynthesis. May increase the efficiency of translation by recycling ribosomes from one round of translation to another.</text>
</comment>
<evidence type="ECO:0000256" key="2">
    <source>
        <dbReference type="ARBA" id="ARBA00022917"/>
    </source>
</evidence>
<dbReference type="InterPro" id="IPR002661">
    <property type="entry name" value="Ribosome_recyc_fac"/>
</dbReference>
<dbReference type="NCBIfam" id="TIGR00496">
    <property type="entry name" value="frr"/>
    <property type="match status" value="1"/>
</dbReference>
<keyword evidence="4" id="KW-0175">Coiled coil</keyword>
<dbReference type="SUPFAM" id="SSF55194">
    <property type="entry name" value="Ribosome recycling factor, RRF"/>
    <property type="match status" value="1"/>
</dbReference>
<dbReference type="Gene3D" id="3.30.1360.40">
    <property type="match status" value="1"/>
</dbReference>
<accession>A0A6J4N959</accession>
<evidence type="ECO:0000256" key="4">
    <source>
        <dbReference type="SAM" id="Coils"/>
    </source>
</evidence>
<evidence type="ECO:0000259" key="5">
    <source>
        <dbReference type="Pfam" id="PF01765"/>
    </source>
</evidence>
<dbReference type="PANTHER" id="PTHR20982">
    <property type="entry name" value="RIBOSOME RECYCLING FACTOR"/>
    <property type="match status" value="1"/>
</dbReference>
<dbReference type="InterPro" id="IPR023584">
    <property type="entry name" value="Ribosome_recyc_fac_dom"/>
</dbReference>
<name>A0A6J4N959_9BACT</name>
<dbReference type="Gene3D" id="1.10.132.20">
    <property type="entry name" value="Ribosome-recycling factor"/>
    <property type="match status" value="1"/>
</dbReference>
<dbReference type="PANTHER" id="PTHR20982:SF3">
    <property type="entry name" value="MITOCHONDRIAL RIBOSOME RECYCLING FACTOR PSEUDO 1"/>
    <property type="match status" value="1"/>
</dbReference>
<feature type="domain" description="Ribosome recycling factor" evidence="5">
    <location>
        <begin position="21"/>
        <end position="184"/>
    </location>
</feature>
<dbReference type="GO" id="GO:0006415">
    <property type="term" value="P:translational termination"/>
    <property type="evidence" value="ECO:0007669"/>
    <property type="project" value="UniProtKB-UniRule"/>
</dbReference>
<protein>
    <recommendedName>
        <fullName evidence="3">Ribosome-recycling factor</fullName>
        <shortName evidence="3">RRF</shortName>
    </recommendedName>
    <alternativeName>
        <fullName evidence="3">Ribosome-releasing factor</fullName>
    </alternativeName>
</protein>
<keyword evidence="2 3" id="KW-0648">Protein biosynthesis</keyword>
<dbReference type="GO" id="GO:0043023">
    <property type="term" value="F:ribosomal large subunit binding"/>
    <property type="evidence" value="ECO:0007669"/>
    <property type="project" value="TreeGrafter"/>
</dbReference>
<dbReference type="GO" id="GO:0005737">
    <property type="term" value="C:cytoplasm"/>
    <property type="evidence" value="ECO:0007669"/>
    <property type="project" value="UniProtKB-SubCell"/>
</dbReference>
<feature type="coiled-coil region" evidence="4">
    <location>
        <begin position="115"/>
        <end position="142"/>
    </location>
</feature>
<dbReference type="CDD" id="cd00520">
    <property type="entry name" value="RRF"/>
    <property type="match status" value="1"/>
</dbReference>
<dbReference type="InterPro" id="IPR036191">
    <property type="entry name" value="RRF_sf"/>
</dbReference>
<dbReference type="FunFam" id="3.30.1360.40:FF:000001">
    <property type="entry name" value="Ribosome-recycling factor"/>
    <property type="match status" value="1"/>
</dbReference>
<organism evidence="6">
    <name type="scientific">uncultured Phycisphaerae bacterium</name>
    <dbReference type="NCBI Taxonomy" id="904963"/>
    <lineage>
        <taxon>Bacteria</taxon>
        <taxon>Pseudomonadati</taxon>
        <taxon>Planctomycetota</taxon>
        <taxon>Phycisphaerae</taxon>
        <taxon>environmental samples</taxon>
    </lineage>
</organism>
<evidence type="ECO:0000256" key="1">
    <source>
        <dbReference type="ARBA" id="ARBA00005912"/>
    </source>
</evidence>
<dbReference type="EMBL" id="CADCUQ010000169">
    <property type="protein sequence ID" value="CAA9381311.1"/>
    <property type="molecule type" value="Genomic_DNA"/>
</dbReference>
<dbReference type="AlphaFoldDB" id="A0A6J4N959"/>